<dbReference type="Gene3D" id="3.40.50.1820">
    <property type="entry name" value="alpha/beta hydrolase"/>
    <property type="match status" value="1"/>
</dbReference>
<sequence length="274" mass="29703">MRGEFIDVGGARLYYYAAGTRGGGEPIVLLHGFPSSSHLWARVATALLDGHRVVVVDLLGYGRSDRPQGRPLGVRAHAERVVELLDVLGINFACVVGHELGGGVAQAMAVRWPARVAHLGLVSSVAYDCWPPRELRLARAMLPLTRHLPPTFLLTLLRRELLRGYAEGDVGARSVEKYLKPFATADGRDALVEHLLALDAAETVQLAPRLRDLVMPTMVLTGAHDPFLTPTVAERLAGEIPGAQLEVVPDARHFLPEDAPHAVADAITRLLARE</sequence>
<comment type="caution">
    <text evidence="2">The sequence shown here is derived from an EMBL/GenBank/DDBJ whole genome shotgun (WGS) entry which is preliminary data.</text>
</comment>
<gene>
    <name evidence="2" type="ORF">rosag_06310</name>
</gene>
<keyword evidence="2" id="KW-0378">Hydrolase</keyword>
<dbReference type="SUPFAM" id="SSF53474">
    <property type="entry name" value="alpha/beta-Hydrolases"/>
    <property type="match status" value="1"/>
</dbReference>
<dbReference type="PRINTS" id="PR00111">
    <property type="entry name" value="ABHYDROLASE"/>
</dbReference>
<name>A0AA37V968_9BACT</name>
<dbReference type="RefSeq" id="WP_284348566.1">
    <property type="nucleotide sequence ID" value="NZ_BRXS01000001.1"/>
</dbReference>
<dbReference type="AlphaFoldDB" id="A0AA37V968"/>
<evidence type="ECO:0000259" key="1">
    <source>
        <dbReference type="Pfam" id="PF00561"/>
    </source>
</evidence>
<reference evidence="2" key="1">
    <citation type="submission" date="2022-08" db="EMBL/GenBank/DDBJ databases">
        <title>Draft genome sequencing of Roseisolibacter agri AW1220.</title>
        <authorList>
            <person name="Tobiishi Y."/>
            <person name="Tonouchi A."/>
        </authorList>
    </citation>
    <scope>NUCLEOTIDE SEQUENCE</scope>
    <source>
        <strain evidence="2">AW1220</strain>
    </source>
</reference>
<dbReference type="GO" id="GO:0046464">
    <property type="term" value="P:acylglycerol catabolic process"/>
    <property type="evidence" value="ECO:0007669"/>
    <property type="project" value="TreeGrafter"/>
</dbReference>
<proteinExistence type="predicted"/>
<dbReference type="PANTHER" id="PTHR43798">
    <property type="entry name" value="MONOACYLGLYCEROL LIPASE"/>
    <property type="match status" value="1"/>
</dbReference>
<dbReference type="InterPro" id="IPR029058">
    <property type="entry name" value="AB_hydrolase_fold"/>
</dbReference>
<dbReference type="PRINTS" id="PR00412">
    <property type="entry name" value="EPOXHYDRLASE"/>
</dbReference>
<feature type="domain" description="AB hydrolase-1" evidence="1">
    <location>
        <begin position="26"/>
        <end position="260"/>
    </location>
</feature>
<accession>A0AA37V968</accession>
<dbReference type="Pfam" id="PF00561">
    <property type="entry name" value="Abhydrolase_1"/>
    <property type="match status" value="1"/>
</dbReference>
<dbReference type="Proteomes" id="UP001161325">
    <property type="component" value="Unassembled WGS sequence"/>
</dbReference>
<keyword evidence="3" id="KW-1185">Reference proteome</keyword>
<dbReference type="GO" id="GO:0047372">
    <property type="term" value="F:monoacylglycerol lipase activity"/>
    <property type="evidence" value="ECO:0007669"/>
    <property type="project" value="TreeGrafter"/>
</dbReference>
<dbReference type="PANTHER" id="PTHR43798:SF33">
    <property type="entry name" value="HYDROLASE, PUTATIVE (AFU_ORTHOLOGUE AFUA_2G14860)-RELATED"/>
    <property type="match status" value="1"/>
</dbReference>
<dbReference type="InterPro" id="IPR000073">
    <property type="entry name" value="AB_hydrolase_1"/>
</dbReference>
<dbReference type="GO" id="GO:0016020">
    <property type="term" value="C:membrane"/>
    <property type="evidence" value="ECO:0007669"/>
    <property type="project" value="TreeGrafter"/>
</dbReference>
<evidence type="ECO:0000313" key="2">
    <source>
        <dbReference type="EMBL" id="GLC24118.1"/>
    </source>
</evidence>
<organism evidence="2 3">
    <name type="scientific">Roseisolibacter agri</name>
    <dbReference type="NCBI Taxonomy" id="2014610"/>
    <lineage>
        <taxon>Bacteria</taxon>
        <taxon>Pseudomonadati</taxon>
        <taxon>Gemmatimonadota</taxon>
        <taxon>Gemmatimonadia</taxon>
        <taxon>Gemmatimonadales</taxon>
        <taxon>Gemmatimonadaceae</taxon>
        <taxon>Roseisolibacter</taxon>
    </lineage>
</organism>
<dbReference type="EMBL" id="BRXS01000001">
    <property type="protein sequence ID" value="GLC24118.1"/>
    <property type="molecule type" value="Genomic_DNA"/>
</dbReference>
<protein>
    <submittedName>
        <fullName evidence="2">Hydrolase</fullName>
    </submittedName>
</protein>
<dbReference type="InterPro" id="IPR000639">
    <property type="entry name" value="Epox_hydrolase-like"/>
</dbReference>
<evidence type="ECO:0000313" key="3">
    <source>
        <dbReference type="Proteomes" id="UP001161325"/>
    </source>
</evidence>
<dbReference type="InterPro" id="IPR050266">
    <property type="entry name" value="AB_hydrolase_sf"/>
</dbReference>